<feature type="compositionally biased region" description="Low complexity" evidence="7">
    <location>
        <begin position="729"/>
        <end position="745"/>
    </location>
</feature>
<keyword evidence="4" id="KW-0238">DNA-binding</keyword>
<evidence type="ECO:0000256" key="7">
    <source>
        <dbReference type="SAM" id="MobiDB-lite"/>
    </source>
</evidence>
<keyword evidence="3" id="KW-0805">Transcription regulation</keyword>
<feature type="region of interest" description="Disordered" evidence="7">
    <location>
        <begin position="879"/>
        <end position="898"/>
    </location>
</feature>
<feature type="region of interest" description="Disordered" evidence="7">
    <location>
        <begin position="705"/>
        <end position="752"/>
    </location>
</feature>
<keyword evidence="2" id="KW-0862">Zinc</keyword>
<dbReference type="PANTHER" id="PTHR31313:SF81">
    <property type="entry name" value="TY1 ENHANCER ACTIVATOR"/>
    <property type="match status" value="1"/>
</dbReference>
<dbReference type="GO" id="GO:0008270">
    <property type="term" value="F:zinc ion binding"/>
    <property type="evidence" value="ECO:0007669"/>
    <property type="project" value="InterPro"/>
</dbReference>
<name>A0AAD5YHW3_9APHY</name>
<dbReference type="GO" id="GO:0003677">
    <property type="term" value="F:DNA binding"/>
    <property type="evidence" value="ECO:0007669"/>
    <property type="project" value="UniProtKB-KW"/>
</dbReference>
<feature type="compositionally biased region" description="Polar residues" evidence="7">
    <location>
        <begin position="85"/>
        <end position="99"/>
    </location>
</feature>
<keyword evidence="5" id="KW-0804">Transcription</keyword>
<dbReference type="GO" id="GO:0006351">
    <property type="term" value="P:DNA-templated transcription"/>
    <property type="evidence" value="ECO:0007669"/>
    <property type="project" value="InterPro"/>
</dbReference>
<organism evidence="9 10">
    <name type="scientific">Meripilus lineatus</name>
    <dbReference type="NCBI Taxonomy" id="2056292"/>
    <lineage>
        <taxon>Eukaryota</taxon>
        <taxon>Fungi</taxon>
        <taxon>Dikarya</taxon>
        <taxon>Basidiomycota</taxon>
        <taxon>Agaricomycotina</taxon>
        <taxon>Agaricomycetes</taxon>
        <taxon>Polyporales</taxon>
        <taxon>Meripilaceae</taxon>
        <taxon>Meripilus</taxon>
    </lineage>
</organism>
<feature type="compositionally biased region" description="Polar residues" evidence="7">
    <location>
        <begin position="130"/>
        <end position="140"/>
    </location>
</feature>
<dbReference type="PANTHER" id="PTHR31313">
    <property type="entry name" value="TY1 ENHANCER ACTIVATOR"/>
    <property type="match status" value="1"/>
</dbReference>
<feature type="region of interest" description="Disordered" evidence="7">
    <location>
        <begin position="826"/>
        <end position="871"/>
    </location>
</feature>
<dbReference type="InterPro" id="IPR007219">
    <property type="entry name" value="XnlR_reg_dom"/>
</dbReference>
<dbReference type="EMBL" id="JANAWD010000251">
    <property type="protein sequence ID" value="KAJ3482907.1"/>
    <property type="molecule type" value="Genomic_DNA"/>
</dbReference>
<dbReference type="CDD" id="cd12148">
    <property type="entry name" value="fungal_TF_MHR"/>
    <property type="match status" value="1"/>
</dbReference>
<comment type="caution">
    <text evidence="9">The sequence shown here is derived from an EMBL/GenBank/DDBJ whole genome shotgun (WGS) entry which is preliminary data.</text>
</comment>
<proteinExistence type="predicted"/>
<gene>
    <name evidence="9" type="ORF">NLI96_g6673</name>
</gene>
<keyword evidence="1" id="KW-0479">Metal-binding</keyword>
<evidence type="ECO:0000256" key="1">
    <source>
        <dbReference type="ARBA" id="ARBA00022723"/>
    </source>
</evidence>
<dbReference type="InterPro" id="IPR051615">
    <property type="entry name" value="Transcr_Regulatory_Elem"/>
</dbReference>
<accession>A0AAD5YHW3</accession>
<feature type="region of interest" description="Disordered" evidence="7">
    <location>
        <begin position="83"/>
        <end position="144"/>
    </location>
</feature>
<protein>
    <recommendedName>
        <fullName evidence="8">Xylanolytic transcriptional activator regulatory domain-containing protein</fullName>
    </recommendedName>
</protein>
<evidence type="ECO:0000313" key="9">
    <source>
        <dbReference type="EMBL" id="KAJ3482907.1"/>
    </source>
</evidence>
<keyword evidence="10" id="KW-1185">Reference proteome</keyword>
<feature type="compositionally biased region" description="Polar residues" evidence="7">
    <location>
        <begin position="681"/>
        <end position="692"/>
    </location>
</feature>
<feature type="region of interest" description="Disordered" evidence="7">
    <location>
        <begin position="653"/>
        <end position="693"/>
    </location>
</feature>
<evidence type="ECO:0000256" key="3">
    <source>
        <dbReference type="ARBA" id="ARBA00023015"/>
    </source>
</evidence>
<evidence type="ECO:0000256" key="4">
    <source>
        <dbReference type="ARBA" id="ARBA00023125"/>
    </source>
</evidence>
<dbReference type="AlphaFoldDB" id="A0AAD5YHW3"/>
<evidence type="ECO:0000256" key="2">
    <source>
        <dbReference type="ARBA" id="ARBA00022833"/>
    </source>
</evidence>
<sequence>MSVKLAITVVEGTHIPIPPPFLLNHQSAFTTERASATGKSPYVAHACSWGKDTAKKARTQQHYEALQNRIKTLEQRVRELEAELSGTTLQSSTNDSTQPEPGPSSSQTNNPQPPSSSYAKTEPDEYATDPIQSPPSSNGGDSDIEQLIAPTRGLVLRAESEMQFYGPTSAFRMAPEQKSPCDCPNDDCEHRVDTTVAVSPHIDFARFLPQEAPLSRDEHDKLLDLFFKFFSGWCLRVVPELFIRDMRRALTLPPTSKPPKSSHYSPMLHNSIFSVAAAFSDDFYIRDNKFRDLFAQKAKSYMEQDCEKPNICLVMGLSLLASYHATKGEQSLGYLYFGELYDIPHVTPALIPYFPRYERQNQSSMYVLLIAPHPRIRAHSYLFPDVCWSLYCGRDRCFISHKESEQIPIPFVNTDIDKASFILPNSKFPVQSSNIASIFAASCSLLHIAERVAEFVNGLGYDFRNTNMQIVSELDIELNAWKDQLSPELDLTAASRPVALPHRLVLHLSYWWLLILLHRPFYRRSKSHSSGGDIDHVKLSNRAADNILLIATNWNNNFSIRYCPITIVQIIFSAGTVYVLSAIQAISGPRLGRVALSTSLDQIQQCIKYMDIIGESWDCANRVRDILLNILDQQLKPRLLMRNGEAGLKASVLSHIPSSTRSDESDDARSSASPPQGYATVPSSSGIQNSGHPISRQRLETDMYPSWSMPSYPQSHSLPPMNLPPPTSLTPTSSTSTSSGSGCPPNALPSHRLQPQVQNPFIASNPIFSSGAGLDVDMDVNMNFTGMSMDFTMDPLTNAPVPYAAFSMPPNIMDYHPVSTNASGLPIRVGGASGSSNGGSGGGLQRPSGGPSGHNSNTNPNAPPMPFSDADYAMIEHMVRQHQRSGIVQGPPPNQYRG</sequence>
<evidence type="ECO:0000256" key="5">
    <source>
        <dbReference type="ARBA" id="ARBA00023163"/>
    </source>
</evidence>
<feature type="domain" description="Xylanolytic transcriptional activator regulatory" evidence="8">
    <location>
        <begin position="223"/>
        <end position="338"/>
    </location>
</feature>
<evidence type="ECO:0000313" key="10">
    <source>
        <dbReference type="Proteomes" id="UP001212997"/>
    </source>
</evidence>
<evidence type="ECO:0000256" key="6">
    <source>
        <dbReference type="ARBA" id="ARBA00023242"/>
    </source>
</evidence>
<evidence type="ECO:0000259" key="8">
    <source>
        <dbReference type="Pfam" id="PF04082"/>
    </source>
</evidence>
<dbReference type="Proteomes" id="UP001212997">
    <property type="component" value="Unassembled WGS sequence"/>
</dbReference>
<keyword evidence="6" id="KW-0539">Nucleus</keyword>
<reference evidence="9" key="1">
    <citation type="submission" date="2022-07" db="EMBL/GenBank/DDBJ databases">
        <title>Genome Sequence of Physisporinus lineatus.</title>
        <authorList>
            <person name="Buettner E."/>
        </authorList>
    </citation>
    <scope>NUCLEOTIDE SEQUENCE</scope>
    <source>
        <strain evidence="9">VT162</strain>
    </source>
</reference>
<feature type="compositionally biased region" description="Gly residues" evidence="7">
    <location>
        <begin position="831"/>
        <end position="844"/>
    </location>
</feature>
<dbReference type="Pfam" id="PF04082">
    <property type="entry name" value="Fungal_trans"/>
    <property type="match status" value="1"/>
</dbReference>